<gene>
    <name evidence="2" type="ORF">BGZ97_010775</name>
</gene>
<organism evidence="2 3">
    <name type="scientific">Linnemannia gamsii</name>
    <dbReference type="NCBI Taxonomy" id="64522"/>
    <lineage>
        <taxon>Eukaryota</taxon>
        <taxon>Fungi</taxon>
        <taxon>Fungi incertae sedis</taxon>
        <taxon>Mucoromycota</taxon>
        <taxon>Mortierellomycotina</taxon>
        <taxon>Mortierellomycetes</taxon>
        <taxon>Mortierellales</taxon>
        <taxon>Mortierellaceae</taxon>
        <taxon>Linnemannia</taxon>
    </lineage>
</organism>
<dbReference type="AlphaFoldDB" id="A0A9P6UDH5"/>
<keyword evidence="3" id="KW-1185">Reference proteome</keyword>
<evidence type="ECO:0000256" key="1">
    <source>
        <dbReference type="SAM" id="MobiDB-lite"/>
    </source>
</evidence>
<proteinExistence type="predicted"/>
<evidence type="ECO:0000313" key="3">
    <source>
        <dbReference type="Proteomes" id="UP000823405"/>
    </source>
</evidence>
<feature type="compositionally biased region" description="Basic and acidic residues" evidence="1">
    <location>
        <begin position="67"/>
        <end position="83"/>
    </location>
</feature>
<dbReference type="Proteomes" id="UP000823405">
    <property type="component" value="Unassembled WGS sequence"/>
</dbReference>
<name>A0A9P6UDH5_9FUNG</name>
<sequence>MIAICYIPFRRRWRRSWHGKWITFKEQTWPRWMRKVRLKLIDLLKEKDTVNNNKNDTDDSDSQALQGKRDVSKDSKDGFNNTKFEEHSMTSLDGLEGCDKILVTDDMDLSGLENPLVMDVATGYMNGVRLEAHPRPGVVTSLAAKEKSGSSS</sequence>
<evidence type="ECO:0000313" key="2">
    <source>
        <dbReference type="EMBL" id="KAG0273221.1"/>
    </source>
</evidence>
<protein>
    <submittedName>
        <fullName evidence="2">Uncharacterized protein</fullName>
    </submittedName>
</protein>
<reference evidence="2" key="1">
    <citation type="journal article" date="2020" name="Fungal Divers.">
        <title>Resolving the Mortierellaceae phylogeny through synthesis of multi-gene phylogenetics and phylogenomics.</title>
        <authorList>
            <person name="Vandepol N."/>
            <person name="Liber J."/>
            <person name="Desiro A."/>
            <person name="Na H."/>
            <person name="Kennedy M."/>
            <person name="Barry K."/>
            <person name="Grigoriev I.V."/>
            <person name="Miller A.N."/>
            <person name="O'Donnell K."/>
            <person name="Stajich J.E."/>
            <person name="Bonito G."/>
        </authorList>
    </citation>
    <scope>NUCLEOTIDE SEQUENCE</scope>
    <source>
        <strain evidence="2">NVP60</strain>
    </source>
</reference>
<feature type="region of interest" description="Disordered" evidence="1">
    <location>
        <begin position="50"/>
        <end position="83"/>
    </location>
</feature>
<accession>A0A9P6UDH5</accession>
<dbReference type="EMBL" id="JAAAIN010005731">
    <property type="protein sequence ID" value="KAG0273221.1"/>
    <property type="molecule type" value="Genomic_DNA"/>
</dbReference>
<comment type="caution">
    <text evidence="2">The sequence shown here is derived from an EMBL/GenBank/DDBJ whole genome shotgun (WGS) entry which is preliminary data.</text>
</comment>
<dbReference type="OrthoDB" id="2411428at2759"/>
<feature type="non-terminal residue" evidence="2">
    <location>
        <position position="152"/>
    </location>
</feature>